<feature type="signal peptide" evidence="2">
    <location>
        <begin position="1"/>
        <end position="19"/>
    </location>
</feature>
<comment type="caution">
    <text evidence="3">The sequence shown here is derived from an EMBL/GenBank/DDBJ whole genome shotgun (WGS) entry which is preliminary data.</text>
</comment>
<proteinExistence type="predicted"/>
<feature type="region of interest" description="Disordered" evidence="1">
    <location>
        <begin position="177"/>
        <end position="202"/>
    </location>
</feature>
<dbReference type="AlphaFoldDB" id="A0AAD5RHJ5"/>
<dbReference type="Proteomes" id="UP001201980">
    <property type="component" value="Unassembled WGS sequence"/>
</dbReference>
<evidence type="ECO:0000256" key="2">
    <source>
        <dbReference type="SAM" id="SignalP"/>
    </source>
</evidence>
<evidence type="ECO:0000313" key="3">
    <source>
        <dbReference type="EMBL" id="KAJ2894418.1"/>
    </source>
</evidence>
<feature type="compositionally biased region" description="Low complexity" evidence="1">
    <location>
        <begin position="37"/>
        <end position="50"/>
    </location>
</feature>
<protein>
    <submittedName>
        <fullName evidence="3">Uncharacterized protein</fullName>
    </submittedName>
</protein>
<name>A0AAD5RHJ5_9PEZI</name>
<gene>
    <name evidence="3" type="ORF">MKZ38_007558</name>
</gene>
<feature type="compositionally biased region" description="Polar residues" evidence="1">
    <location>
        <begin position="87"/>
        <end position="100"/>
    </location>
</feature>
<reference evidence="3" key="1">
    <citation type="submission" date="2022-07" db="EMBL/GenBank/DDBJ databases">
        <title>Draft genome sequence of Zalerion maritima ATCC 34329, a (micro)plastics degrading marine fungus.</title>
        <authorList>
            <person name="Paco A."/>
            <person name="Goncalves M.F.M."/>
            <person name="Rocha-Santos T.A.P."/>
            <person name="Alves A."/>
        </authorList>
    </citation>
    <scope>NUCLEOTIDE SEQUENCE</scope>
    <source>
        <strain evidence="3">ATCC 34329</strain>
    </source>
</reference>
<feature type="compositionally biased region" description="Low complexity" evidence="1">
    <location>
        <begin position="63"/>
        <end position="79"/>
    </location>
</feature>
<organism evidence="3 4">
    <name type="scientific">Zalerion maritima</name>
    <dbReference type="NCBI Taxonomy" id="339359"/>
    <lineage>
        <taxon>Eukaryota</taxon>
        <taxon>Fungi</taxon>
        <taxon>Dikarya</taxon>
        <taxon>Ascomycota</taxon>
        <taxon>Pezizomycotina</taxon>
        <taxon>Sordariomycetes</taxon>
        <taxon>Lulworthiomycetidae</taxon>
        <taxon>Lulworthiales</taxon>
        <taxon>Lulworthiaceae</taxon>
        <taxon>Zalerion</taxon>
    </lineage>
</organism>
<accession>A0AAD5RHJ5</accession>
<keyword evidence="2" id="KW-0732">Signal</keyword>
<feature type="compositionally biased region" description="Polar residues" evidence="1">
    <location>
        <begin position="185"/>
        <end position="194"/>
    </location>
</feature>
<feature type="region of interest" description="Disordered" evidence="1">
    <location>
        <begin position="22"/>
        <end position="128"/>
    </location>
</feature>
<evidence type="ECO:0000313" key="4">
    <source>
        <dbReference type="Proteomes" id="UP001201980"/>
    </source>
</evidence>
<feature type="chain" id="PRO_5042238889" evidence="2">
    <location>
        <begin position="20"/>
        <end position="318"/>
    </location>
</feature>
<evidence type="ECO:0000256" key="1">
    <source>
        <dbReference type="SAM" id="MobiDB-lite"/>
    </source>
</evidence>
<dbReference type="EMBL" id="JAKWBI020000497">
    <property type="protein sequence ID" value="KAJ2894418.1"/>
    <property type="molecule type" value="Genomic_DNA"/>
</dbReference>
<sequence length="318" mass="35209">MPSWKLWLQRGLLFSGLHTDTLPMHSAPPRPSLEATSRSSVESDNSSRPSLSWSNTGGESKRSSISSKMSSLLMLRKSSTNGGGGSQLLTSKQEASSVSSKDSDRGGSPRRAGPVCLTPYTPSVRTARGDVLPPQQLRRLSPAQHERYLAWNVEWTCLIDEWTSCVEQSRQQAFSSFAERRAGSSKKTQPTQPTILPIGAEGKESGHDIKDALVRSAQLCDRCCGGGVKAMFDSHNEKFYVDMAQEMKEFWLHRGAQIDDEFEDDVLKVLEVEKILKRIGHPGRVRAFAIFPIPSLHDETENMLATKENNNVFAKFGV</sequence>
<keyword evidence="4" id="KW-1185">Reference proteome</keyword>